<comment type="caution">
    <text evidence="2">The sequence shown here is derived from an EMBL/GenBank/DDBJ whole genome shotgun (WGS) entry which is preliminary data.</text>
</comment>
<keyword evidence="1" id="KW-1133">Transmembrane helix</keyword>
<accession>A0A3D8GN42</accession>
<dbReference type="EMBL" id="QNQT01000008">
    <property type="protein sequence ID" value="RDU35692.1"/>
    <property type="molecule type" value="Genomic_DNA"/>
</dbReference>
<organism evidence="2 3">
    <name type="scientific">Neobacillus piezotolerans</name>
    <dbReference type="NCBI Taxonomy" id="2259171"/>
    <lineage>
        <taxon>Bacteria</taxon>
        <taxon>Bacillati</taxon>
        <taxon>Bacillota</taxon>
        <taxon>Bacilli</taxon>
        <taxon>Bacillales</taxon>
        <taxon>Bacillaceae</taxon>
        <taxon>Neobacillus</taxon>
    </lineage>
</organism>
<reference evidence="2 3" key="1">
    <citation type="submission" date="2018-07" db="EMBL/GenBank/DDBJ databases">
        <title>Bacillus sp. YLB-04 draft genome sequence.</title>
        <authorList>
            <person name="Yu L."/>
            <person name="Tang X."/>
        </authorList>
    </citation>
    <scope>NUCLEOTIDE SEQUENCE [LARGE SCALE GENOMIC DNA]</scope>
    <source>
        <strain evidence="2 3">YLB-04</strain>
    </source>
</reference>
<feature type="transmembrane region" description="Helical" evidence="1">
    <location>
        <begin position="30"/>
        <end position="47"/>
    </location>
</feature>
<keyword evidence="3" id="KW-1185">Reference proteome</keyword>
<evidence type="ECO:0000313" key="2">
    <source>
        <dbReference type="EMBL" id="RDU35692.1"/>
    </source>
</evidence>
<keyword evidence="1" id="KW-0472">Membrane</keyword>
<evidence type="ECO:0000313" key="3">
    <source>
        <dbReference type="Proteomes" id="UP000257144"/>
    </source>
</evidence>
<dbReference type="AlphaFoldDB" id="A0A3D8GN42"/>
<protein>
    <submittedName>
        <fullName evidence="2">Uncharacterized protein</fullName>
    </submittedName>
</protein>
<dbReference type="Proteomes" id="UP000257144">
    <property type="component" value="Unassembled WGS sequence"/>
</dbReference>
<keyword evidence="1" id="KW-0812">Transmembrane</keyword>
<evidence type="ECO:0000256" key="1">
    <source>
        <dbReference type="SAM" id="Phobius"/>
    </source>
</evidence>
<name>A0A3D8GN42_9BACI</name>
<dbReference type="RefSeq" id="WP_115453070.1">
    <property type="nucleotide sequence ID" value="NZ_QNQT01000008.1"/>
</dbReference>
<sequence length="77" mass="8816">MNRIFGLLIISLSLLTTSIVLQIAWGINYVSIFLIIIVFILGILLLIPDRKNQKIQEEFVSDEEIEAELLKSDNKNK</sequence>
<gene>
    <name evidence="2" type="ORF">DRW41_16230</name>
</gene>
<proteinExistence type="predicted"/>